<proteinExistence type="predicted"/>
<evidence type="ECO:0000313" key="4">
    <source>
        <dbReference type="EMBL" id="AUO19050.1"/>
    </source>
</evidence>
<name>A0A2K9P1D0_9FIRM</name>
<keyword evidence="1" id="KW-0479">Metal-binding</keyword>
<dbReference type="KEGG" id="mpec:B9O19_00874"/>
<evidence type="ECO:0000313" key="5">
    <source>
        <dbReference type="Proteomes" id="UP000235589"/>
    </source>
</evidence>
<keyword evidence="3" id="KW-0732">Signal</keyword>
<dbReference type="RefSeq" id="WP_102365289.1">
    <property type="nucleotide sequence ID" value="NZ_CP020991.1"/>
</dbReference>
<dbReference type="InterPro" id="IPR011050">
    <property type="entry name" value="Pectin_lyase_fold/virulence"/>
</dbReference>
<dbReference type="GeneID" id="98062290"/>
<dbReference type="GO" id="GO:0046872">
    <property type="term" value="F:metal ion binding"/>
    <property type="evidence" value="ECO:0007669"/>
    <property type="project" value="UniProtKB-KW"/>
</dbReference>
<dbReference type="InterPro" id="IPR052063">
    <property type="entry name" value="Polysaccharide_Lyase_1"/>
</dbReference>
<reference evidence="4 5" key="1">
    <citation type="submission" date="2017-04" db="EMBL/GenBank/DDBJ databases">
        <title>Monoglobus pectinilyticus 14 draft genome.</title>
        <authorList>
            <person name="Kim C."/>
            <person name="Rosendale D.I."/>
            <person name="Kelly W.J."/>
            <person name="Tannock G.W."/>
            <person name="Patchett M.L."/>
            <person name="Jordens J.Z."/>
        </authorList>
    </citation>
    <scope>NUCLEOTIDE SEQUENCE [LARGE SCALE GENOMIC DNA]</scope>
    <source>
        <strain evidence="4 5">14</strain>
    </source>
</reference>
<dbReference type="EMBL" id="CP020991">
    <property type="protein sequence ID" value="AUO19050.1"/>
    <property type="molecule type" value="Genomic_DNA"/>
</dbReference>
<dbReference type="GO" id="GO:0016829">
    <property type="term" value="F:lyase activity"/>
    <property type="evidence" value="ECO:0007669"/>
    <property type="project" value="UniProtKB-KW"/>
</dbReference>
<keyword evidence="5" id="KW-1185">Reference proteome</keyword>
<evidence type="ECO:0000256" key="2">
    <source>
        <dbReference type="ARBA" id="ARBA00023180"/>
    </source>
</evidence>
<dbReference type="SUPFAM" id="SSF51126">
    <property type="entry name" value="Pectin lyase-like"/>
    <property type="match status" value="1"/>
</dbReference>
<dbReference type="PANTHER" id="PTHR42970:SF1">
    <property type="entry name" value="PECTATE LYASE C-RELATED"/>
    <property type="match status" value="1"/>
</dbReference>
<dbReference type="PANTHER" id="PTHR42970">
    <property type="entry name" value="PECTATE LYASE C-RELATED"/>
    <property type="match status" value="1"/>
</dbReference>
<keyword evidence="2" id="KW-0325">Glycoprotein</keyword>
<dbReference type="Gene3D" id="2.160.20.10">
    <property type="entry name" value="Single-stranded right-handed beta-helix, Pectin lyase-like"/>
    <property type="match status" value="1"/>
</dbReference>
<dbReference type="InterPro" id="IPR012334">
    <property type="entry name" value="Pectin_lyas_fold"/>
</dbReference>
<gene>
    <name evidence="4" type="ORF">B9O19_00874</name>
</gene>
<feature type="chain" id="PRO_5014752725" evidence="3">
    <location>
        <begin position="32"/>
        <end position="1524"/>
    </location>
</feature>
<keyword evidence="4" id="KW-0456">Lyase</keyword>
<protein>
    <submittedName>
        <fullName evidence="4">Pectate lyase family 1</fullName>
    </submittedName>
</protein>
<dbReference type="OrthoDB" id="9804686at2"/>
<sequence length="1524" mass="164274">MKKRGKLVRKVGSLLTAAAVGLSAVSLPVFAAQTVAGGGGAGGNIMNVVAFNGAEGGGMYSQGARGAYNNGGEIEVYHVTNLNDSGEGSFRDAVSKGNRIVVFDVSGYIDLKSNVSISHDNMTILGQTAPGDGICFRSNNVKVGADNVILRYLRFRVGAHDAEGKDTRAQDGMEITDDCENVIIDHCSVSWGTDENLSAYAVKNVTIQRSIIAEALNQSVHDKGEHSYAAIWGGVNLSIHHNLIASHKSRNPKIGTSETVAMTQGYTDDQTLVDMKNNVIYNWGDKAGYGTENGAKTYIQNNVYRPGPATPAGKRSRIFELSVGQKYKPNMLGSVYASGNKIDVDEGDSDYKNAQLVNQNNWQDDLHTGVYVATNVYSVADKTNMKIETPDEQYQEYDNNYPITLDAAEDVYNEVLSDAGATLPKRDEVDTRIIGEVETRTAPIGSKGSVGLVDDPTDCIPEGATNYDGRGYPALAQETRAGDYDADGDGIADTWEDKMGLDKTNPHDSKNIGPDGLTWLEIFVEEAITKTPVTDIEAGISADKNVVQSNQEVNFTVNISGAGVSNIEKAELYCNDKKVGETSSIVNGAAAITVSELPTGDNDFTVKVIKNDGSYIFSPVKTVSVTGDTVPEGWTAENAWYDGDDYTVLDGGKMEKSNISGDYDMVARIDKLSNKNINVQSGISSLDETSGTKFVIGKMYNDNFEQVIYYGEAGNIQIWDGAAKSIEKYKLFKISKSEGVLSLYAGTSLAEWEKVAEVGEQTGNAAVSAYVSAVEQGETVTKFNVCQLVTEQTNPAAKIVNIKNNDRLGLSANVEVKVTPDKGKKVTEVWVYFNGAPLASSTNELDREETINIPVEFTGVAKGTLQVYCFDENLGSGADSVDVVVSQDISPWQIVDIGNAPDDVKAYVLGTNDYTYKIATDTSGSIGGTSDKFGYLCQEFSGDNRIYYRSRMQDGKQMGVVIKNDLTADGVTYYFGGNIGEDGKPRYQLMKRSGAGEEMTLVQDVTDVIGQSANLYFIAEKVGDTINIYQTENGSTVYKTKVLLTSIKCDGIGDSYYMGFGTVSGEGSAASDAGWVSTEELKSFGGGTETYIKSYENGVVNINPGNGFTSGTVIACGYDENGVLVDAKNAEISGESVDVGSVNGDTYKIFLWNNLSDLIPICNPFDGTAQEVSDSSAVEWNFNYGLDWMWQKQEQNVLNPSWTNESIGGNETGKMKISTNSDYSSPRYIFREYILPENSTNIITAGADLMMSGDKTGMNVYLRVKSGDKAFKLSFADDGLVYFGGQSTGYEYSASKWYHIDLVADMGFGGDTAQMVLKDQDGNVCADMSGIESSDFRAQINTEKKYDVTNAVLFEPEAGMTASYYIDNVSVKLSQSSNVKKVLDSHFWNFGSSEEFSGLTSLEGGKTYAGLSVATTGTLESKSKTIDGISFSKRYKIGGPGSKSSKCVSFEVPAGTTDIVVYGEPAGSSGTRSVVINDGSENKTILTTQMSAKYTYTGQATTIYVYGDAGINLYGLSFETYIYE</sequence>
<feature type="signal peptide" evidence="3">
    <location>
        <begin position="1"/>
        <end position="31"/>
    </location>
</feature>
<organism evidence="4 5">
    <name type="scientific">Monoglobus pectinilyticus</name>
    <dbReference type="NCBI Taxonomy" id="1981510"/>
    <lineage>
        <taxon>Bacteria</taxon>
        <taxon>Bacillati</taxon>
        <taxon>Bacillota</taxon>
        <taxon>Clostridia</taxon>
        <taxon>Monoglobales</taxon>
        <taxon>Monoglobaceae</taxon>
        <taxon>Monoglobus</taxon>
    </lineage>
</organism>
<evidence type="ECO:0000256" key="3">
    <source>
        <dbReference type="SAM" id="SignalP"/>
    </source>
</evidence>
<evidence type="ECO:0000256" key="1">
    <source>
        <dbReference type="ARBA" id="ARBA00022723"/>
    </source>
</evidence>
<dbReference type="Proteomes" id="UP000235589">
    <property type="component" value="Chromosome"/>
</dbReference>
<accession>A0A2K9P1D0</accession>